<organism evidence="2 3">
    <name type="scientific">Paenibacillus eucommiae</name>
    <dbReference type="NCBI Taxonomy" id="1355755"/>
    <lineage>
        <taxon>Bacteria</taxon>
        <taxon>Bacillati</taxon>
        <taxon>Bacillota</taxon>
        <taxon>Bacilli</taxon>
        <taxon>Bacillales</taxon>
        <taxon>Paenibacillaceae</taxon>
        <taxon>Paenibacillus</taxon>
    </lineage>
</organism>
<keyword evidence="1" id="KW-0732">Signal</keyword>
<comment type="caution">
    <text evidence="2">The sequence shown here is derived from an EMBL/GenBank/DDBJ whole genome shotgun (WGS) entry which is preliminary data.</text>
</comment>
<keyword evidence="3" id="KW-1185">Reference proteome</keyword>
<dbReference type="RefSeq" id="WP_209972855.1">
    <property type="nucleotide sequence ID" value="NZ_JAGGLB010000012.1"/>
</dbReference>
<dbReference type="Proteomes" id="UP001519287">
    <property type="component" value="Unassembled WGS sequence"/>
</dbReference>
<evidence type="ECO:0000256" key="1">
    <source>
        <dbReference type="SAM" id="SignalP"/>
    </source>
</evidence>
<evidence type="ECO:0000313" key="2">
    <source>
        <dbReference type="EMBL" id="MBP1992147.1"/>
    </source>
</evidence>
<dbReference type="EMBL" id="JAGGLB010000012">
    <property type="protein sequence ID" value="MBP1992147.1"/>
    <property type="molecule type" value="Genomic_DNA"/>
</dbReference>
<accession>A0ABS4IX60</accession>
<gene>
    <name evidence="2" type="ORF">J2Z66_003755</name>
</gene>
<reference evidence="2 3" key="1">
    <citation type="submission" date="2021-03" db="EMBL/GenBank/DDBJ databases">
        <title>Genomic Encyclopedia of Type Strains, Phase IV (KMG-IV): sequencing the most valuable type-strain genomes for metagenomic binning, comparative biology and taxonomic classification.</title>
        <authorList>
            <person name="Goeker M."/>
        </authorList>
    </citation>
    <scope>NUCLEOTIDE SEQUENCE [LARGE SCALE GENOMIC DNA]</scope>
    <source>
        <strain evidence="2 3">DSM 26048</strain>
    </source>
</reference>
<evidence type="ECO:0000313" key="3">
    <source>
        <dbReference type="Proteomes" id="UP001519287"/>
    </source>
</evidence>
<feature type="chain" id="PRO_5046464561" evidence="1">
    <location>
        <begin position="23"/>
        <end position="292"/>
    </location>
</feature>
<feature type="signal peptide" evidence="1">
    <location>
        <begin position="1"/>
        <end position="22"/>
    </location>
</feature>
<name>A0ABS4IX60_9BACL</name>
<sequence length="292" mass="32249">MKKVILFIFMIALFSLSMNAFAASEKEFSYEGIAYNKIELNQTKTLSDISVKKSEKSVTIGFNLDNKKYKINADLFGSDDNGTNKYYAEANEHGIQFNISEYKGSFSGVAVNKDVSPINFTEEDTLGFVISSGEPSAELIDSLQSYKVENQDLINSSVDNINRTPLESTNAIMATQLHVHANATGIPFLISGGSAEGWCNSFFQYGTSYSITNMQYYIVYNWPSDGISLWTDYMGSVNAYYSPTFPSSGMTNVSGSWIVSSTTGMFMAEVSYSALAGTIPLMYTKYDTSTIY</sequence>
<protein>
    <submittedName>
        <fullName evidence="2">Uncharacterized protein</fullName>
    </submittedName>
</protein>
<proteinExistence type="predicted"/>